<feature type="non-terminal residue" evidence="1">
    <location>
        <position position="1"/>
    </location>
</feature>
<protein>
    <submittedName>
        <fullName evidence="1">22092_t:CDS:1</fullName>
    </submittedName>
</protein>
<accession>A0ACA9KPZ3</accession>
<dbReference type="EMBL" id="CAJVQC010000915">
    <property type="protein sequence ID" value="CAG8483750.1"/>
    <property type="molecule type" value="Genomic_DNA"/>
</dbReference>
<organism evidence="1 2">
    <name type="scientific">Racocetra persica</name>
    <dbReference type="NCBI Taxonomy" id="160502"/>
    <lineage>
        <taxon>Eukaryota</taxon>
        <taxon>Fungi</taxon>
        <taxon>Fungi incertae sedis</taxon>
        <taxon>Mucoromycota</taxon>
        <taxon>Glomeromycotina</taxon>
        <taxon>Glomeromycetes</taxon>
        <taxon>Diversisporales</taxon>
        <taxon>Gigasporaceae</taxon>
        <taxon>Racocetra</taxon>
    </lineage>
</organism>
<reference evidence="1" key="1">
    <citation type="submission" date="2021-06" db="EMBL/GenBank/DDBJ databases">
        <authorList>
            <person name="Kallberg Y."/>
            <person name="Tangrot J."/>
            <person name="Rosling A."/>
        </authorList>
    </citation>
    <scope>NUCLEOTIDE SEQUENCE</scope>
    <source>
        <strain evidence="1">MA461A</strain>
    </source>
</reference>
<name>A0ACA9KPZ3_9GLOM</name>
<gene>
    <name evidence="1" type="ORF">RPERSI_LOCUS1093</name>
</gene>
<evidence type="ECO:0000313" key="2">
    <source>
        <dbReference type="Proteomes" id="UP000789920"/>
    </source>
</evidence>
<dbReference type="Proteomes" id="UP000789920">
    <property type="component" value="Unassembled WGS sequence"/>
</dbReference>
<keyword evidence="2" id="KW-1185">Reference proteome</keyword>
<evidence type="ECO:0000313" key="1">
    <source>
        <dbReference type="EMBL" id="CAG8483750.1"/>
    </source>
</evidence>
<comment type="caution">
    <text evidence="1">The sequence shown here is derived from an EMBL/GenBank/DDBJ whole genome shotgun (WGS) entry which is preliminary data.</text>
</comment>
<sequence length="155" mass="17651">LMFFNVSYESSAIEEFSLNSAKNQDLNDESPDVYSEDDNFSKSSTESESVITGSEQFPGKLLLPQNKKIIIHSELLDLLVEYYTAAYEMLSFRKPFANVLDNSIIVCNLVDQFGRYQIGSEIYGSDISSHYIKSLFILAWFVNQDRSIDLYPGQV</sequence>
<proteinExistence type="predicted"/>